<dbReference type="Gene3D" id="3.30.70.360">
    <property type="match status" value="1"/>
</dbReference>
<dbReference type="GO" id="GO:0016787">
    <property type="term" value="F:hydrolase activity"/>
    <property type="evidence" value="ECO:0007669"/>
    <property type="project" value="UniProtKB-KW"/>
</dbReference>
<feature type="binding site" evidence="3">
    <location>
        <position position="162"/>
    </location>
    <ligand>
        <name>Mn(2+)</name>
        <dbReference type="ChEBI" id="CHEBI:29035"/>
        <label>2</label>
    </ligand>
</feature>
<dbReference type="Pfam" id="PF07687">
    <property type="entry name" value="M20_dimer"/>
    <property type="match status" value="1"/>
</dbReference>
<comment type="similarity">
    <text evidence="1">Belongs to the peptidase M20 family.</text>
</comment>
<evidence type="ECO:0000313" key="6">
    <source>
        <dbReference type="Proteomes" id="UP000671913"/>
    </source>
</evidence>
<dbReference type="SUPFAM" id="SSF55031">
    <property type="entry name" value="Bacterial exopeptidase dimerisation domain"/>
    <property type="match status" value="1"/>
</dbReference>
<dbReference type="PIRSF" id="PIRSF005962">
    <property type="entry name" value="Pept_M20D_amidohydro"/>
    <property type="match status" value="1"/>
</dbReference>
<dbReference type="InterPro" id="IPR036264">
    <property type="entry name" value="Bact_exopeptidase_dim_dom"/>
</dbReference>
<dbReference type="InterPro" id="IPR017439">
    <property type="entry name" value="Amidohydrolase"/>
</dbReference>
<evidence type="ECO:0000259" key="4">
    <source>
        <dbReference type="Pfam" id="PF07687"/>
    </source>
</evidence>
<name>A0A975G9U1_9THEO</name>
<sequence length="410" mass="45128">MLNILSEAKKIEDEIINLRRKIHMYPELGFEETKTSELVYSYLKDIGLEVKRIAKTGVVGLLKGNGDRTIAIRADMDALPIQEENDIDYASKIPGKMHACGHDVHTAILLGTAKLLSNMKDELKGNVKFIFQPAEETTGGALPMIEEGVLKDPDVDGIIGLHVDPGIEAGEIGITYGKAYASSDMFDITVKGKSGHGAEPHKAVDAIVIAGNIINALQTVVSRNINPFEPVVITIGSIKGGNARNIIADKVDMSGIIRMFDETKRDETVSKIKHLAENIVEAMGGSIEFSWIQGYPCLINDEKMIEVVKSSASSILRDTNIKNIMPTLGVEDFAYFTKYVPGCYYRLGCGNKEKGIDKPIHSNKFNIDEKCILIGMAVHVMTAINFLNEVKSECKHERILKKLFNYSDSL</sequence>
<evidence type="ECO:0000313" key="5">
    <source>
        <dbReference type="EMBL" id="QSZ26934.1"/>
    </source>
</evidence>
<feature type="binding site" evidence="3">
    <location>
        <position position="361"/>
    </location>
    <ligand>
        <name>Mn(2+)</name>
        <dbReference type="ChEBI" id="CHEBI:29035"/>
        <label>2</label>
    </ligand>
</feature>
<feature type="domain" description="Peptidase M20 dimerisation" evidence="4">
    <location>
        <begin position="186"/>
        <end position="279"/>
    </location>
</feature>
<dbReference type="RefSeq" id="WP_284679623.1">
    <property type="nucleotide sequence ID" value="NZ_CP060096.1"/>
</dbReference>
<dbReference type="InterPro" id="IPR002933">
    <property type="entry name" value="Peptidase_M20"/>
</dbReference>
<dbReference type="KEGG" id="aaut:ACETAC_08675"/>
<dbReference type="FunFam" id="3.30.70.360:FF:000014">
    <property type="entry name" value="N-acyl-L-amino acid amidohydrolase"/>
    <property type="match status" value="1"/>
</dbReference>
<dbReference type="EMBL" id="CP060096">
    <property type="protein sequence ID" value="QSZ26934.1"/>
    <property type="molecule type" value="Genomic_DNA"/>
</dbReference>
<feature type="binding site" evidence="3">
    <location>
        <position position="102"/>
    </location>
    <ligand>
        <name>Mn(2+)</name>
        <dbReference type="ChEBI" id="CHEBI:29035"/>
        <label>2</label>
    </ligand>
</feature>
<keyword evidence="3" id="KW-0479">Metal-binding</keyword>
<evidence type="ECO:0000256" key="3">
    <source>
        <dbReference type="PIRSR" id="PIRSR005962-1"/>
    </source>
</evidence>
<dbReference type="NCBIfam" id="TIGR01891">
    <property type="entry name" value="amidohydrolases"/>
    <property type="match status" value="1"/>
</dbReference>
<dbReference type="PANTHER" id="PTHR11014:SF63">
    <property type="entry name" value="METALLOPEPTIDASE, PUTATIVE (AFU_ORTHOLOGUE AFUA_6G09600)-RELATED"/>
    <property type="match status" value="1"/>
</dbReference>
<dbReference type="GO" id="GO:0046872">
    <property type="term" value="F:metal ion binding"/>
    <property type="evidence" value="ECO:0007669"/>
    <property type="project" value="UniProtKB-KW"/>
</dbReference>
<reference evidence="5" key="1">
    <citation type="submission" date="2020-08" db="EMBL/GenBank/DDBJ databases">
        <title>Genomic insights into the carbon and energy metabolism of the first obligate autotrophic acetogenic bacterium Aceticella autotrophica gen. nov., sp. nov.</title>
        <authorList>
            <person name="Toshchakov S.V."/>
            <person name="Elcheninov A.G."/>
            <person name="Kublanov I.V."/>
            <person name="Frolov E.N."/>
            <person name="Lebedinsky A.V."/>
        </authorList>
    </citation>
    <scope>NUCLEOTIDE SEQUENCE</scope>
    <source>
        <strain evidence="5">3443-3Ac</strain>
    </source>
</reference>
<dbReference type="AlphaFoldDB" id="A0A975G9U1"/>
<dbReference type="Pfam" id="PF01546">
    <property type="entry name" value="Peptidase_M20"/>
    <property type="match status" value="1"/>
</dbReference>
<feature type="binding site" evidence="3">
    <location>
        <position position="136"/>
    </location>
    <ligand>
        <name>Mn(2+)</name>
        <dbReference type="ChEBI" id="CHEBI:29035"/>
        <label>2</label>
    </ligand>
</feature>
<organism evidence="5 6">
    <name type="scientific">Aceticella autotrophica</name>
    <dbReference type="NCBI Taxonomy" id="2755338"/>
    <lineage>
        <taxon>Bacteria</taxon>
        <taxon>Bacillati</taxon>
        <taxon>Bacillota</taxon>
        <taxon>Clostridia</taxon>
        <taxon>Thermoanaerobacterales</taxon>
        <taxon>Thermoanaerobacteraceae</taxon>
        <taxon>Aceticella</taxon>
    </lineage>
</organism>
<keyword evidence="3" id="KW-0464">Manganese</keyword>
<evidence type="ECO:0000256" key="1">
    <source>
        <dbReference type="ARBA" id="ARBA00006153"/>
    </source>
</evidence>
<feature type="binding site" evidence="3">
    <location>
        <position position="100"/>
    </location>
    <ligand>
        <name>Mn(2+)</name>
        <dbReference type="ChEBI" id="CHEBI:29035"/>
        <label>2</label>
    </ligand>
</feature>
<dbReference type="Gene3D" id="3.40.630.10">
    <property type="entry name" value="Zn peptidases"/>
    <property type="match status" value="1"/>
</dbReference>
<dbReference type="InterPro" id="IPR011650">
    <property type="entry name" value="Peptidase_M20_dimer"/>
</dbReference>
<keyword evidence="6" id="KW-1185">Reference proteome</keyword>
<dbReference type="SUPFAM" id="SSF53187">
    <property type="entry name" value="Zn-dependent exopeptidases"/>
    <property type="match status" value="1"/>
</dbReference>
<gene>
    <name evidence="5" type="ORF">ACETAC_08675</name>
</gene>
<comment type="cofactor">
    <cofactor evidence="3">
        <name>Mn(2+)</name>
        <dbReference type="ChEBI" id="CHEBI:29035"/>
    </cofactor>
    <text evidence="3">The Mn(2+) ion enhances activity.</text>
</comment>
<proteinExistence type="inferred from homology"/>
<dbReference type="PANTHER" id="PTHR11014">
    <property type="entry name" value="PEPTIDASE M20 FAMILY MEMBER"/>
    <property type="match status" value="1"/>
</dbReference>
<dbReference type="Proteomes" id="UP000671913">
    <property type="component" value="Chromosome"/>
</dbReference>
<accession>A0A975G9U1</accession>
<keyword evidence="2" id="KW-0378">Hydrolase</keyword>
<evidence type="ECO:0000256" key="2">
    <source>
        <dbReference type="ARBA" id="ARBA00022801"/>
    </source>
</evidence>
<protein>
    <submittedName>
        <fullName evidence="5">Amidohydrolase</fullName>
    </submittedName>
</protein>